<evidence type="ECO:0000256" key="1">
    <source>
        <dbReference type="SAM" id="SignalP"/>
    </source>
</evidence>
<reference evidence="3" key="2">
    <citation type="submission" date="2015-01" db="EMBL/GenBank/DDBJ databases">
        <title>Evolutionary Origins and Diversification of the Mycorrhizal Mutualists.</title>
        <authorList>
            <consortium name="DOE Joint Genome Institute"/>
            <consortium name="Mycorrhizal Genomics Consortium"/>
            <person name="Kohler A."/>
            <person name="Kuo A."/>
            <person name="Nagy L.G."/>
            <person name="Floudas D."/>
            <person name="Copeland A."/>
            <person name="Barry K.W."/>
            <person name="Cichocki N."/>
            <person name="Veneault-Fourrey C."/>
            <person name="LaButti K."/>
            <person name="Lindquist E.A."/>
            <person name="Lipzen A."/>
            <person name="Lundell T."/>
            <person name="Morin E."/>
            <person name="Murat C."/>
            <person name="Riley R."/>
            <person name="Ohm R."/>
            <person name="Sun H."/>
            <person name="Tunlid A."/>
            <person name="Henrissat B."/>
            <person name="Grigoriev I.V."/>
            <person name="Hibbett D.S."/>
            <person name="Martin F."/>
        </authorList>
    </citation>
    <scope>NUCLEOTIDE SEQUENCE [LARGE SCALE GENOMIC DNA]</scope>
    <source>
        <strain evidence="3">LaAM-08-1</strain>
    </source>
</reference>
<gene>
    <name evidence="2" type="ORF">K443DRAFT_680778</name>
</gene>
<keyword evidence="3" id="KW-1185">Reference proteome</keyword>
<feature type="chain" id="PRO_5002206251" evidence="1">
    <location>
        <begin position="24"/>
        <end position="65"/>
    </location>
</feature>
<dbReference type="OrthoDB" id="10360350at2759"/>
<evidence type="ECO:0000313" key="3">
    <source>
        <dbReference type="Proteomes" id="UP000054477"/>
    </source>
</evidence>
<organism evidence="2 3">
    <name type="scientific">Laccaria amethystina LaAM-08-1</name>
    <dbReference type="NCBI Taxonomy" id="1095629"/>
    <lineage>
        <taxon>Eukaryota</taxon>
        <taxon>Fungi</taxon>
        <taxon>Dikarya</taxon>
        <taxon>Basidiomycota</taxon>
        <taxon>Agaricomycotina</taxon>
        <taxon>Agaricomycetes</taxon>
        <taxon>Agaricomycetidae</taxon>
        <taxon>Agaricales</taxon>
        <taxon>Agaricineae</taxon>
        <taxon>Hydnangiaceae</taxon>
        <taxon>Laccaria</taxon>
    </lineage>
</organism>
<accession>A0A0C9XAH1</accession>
<protein>
    <submittedName>
        <fullName evidence="2">Uncharacterized protein</fullName>
    </submittedName>
</protein>
<name>A0A0C9XAH1_9AGAR</name>
<keyword evidence="1" id="KW-0732">Signal</keyword>
<dbReference type="EMBL" id="KN838669">
    <property type="protein sequence ID" value="KIJ98423.1"/>
    <property type="molecule type" value="Genomic_DNA"/>
</dbReference>
<sequence>MKYAISTAAALLVVTLLGAESHAAPGPQLSEPPRVICPGIVLKCIPPEQIVETPKGCLACGIPYT</sequence>
<reference evidence="2 3" key="1">
    <citation type="submission" date="2014-04" db="EMBL/GenBank/DDBJ databases">
        <authorList>
            <consortium name="DOE Joint Genome Institute"/>
            <person name="Kuo A."/>
            <person name="Kohler A."/>
            <person name="Nagy L.G."/>
            <person name="Floudas D."/>
            <person name="Copeland A."/>
            <person name="Barry K.W."/>
            <person name="Cichocki N."/>
            <person name="Veneault-Fourrey C."/>
            <person name="LaButti K."/>
            <person name="Lindquist E.A."/>
            <person name="Lipzen A."/>
            <person name="Lundell T."/>
            <person name="Morin E."/>
            <person name="Murat C."/>
            <person name="Sun H."/>
            <person name="Tunlid A."/>
            <person name="Henrissat B."/>
            <person name="Grigoriev I.V."/>
            <person name="Hibbett D.S."/>
            <person name="Martin F."/>
            <person name="Nordberg H.P."/>
            <person name="Cantor M.N."/>
            <person name="Hua S.X."/>
        </authorList>
    </citation>
    <scope>NUCLEOTIDE SEQUENCE [LARGE SCALE GENOMIC DNA]</scope>
    <source>
        <strain evidence="2 3">LaAM-08-1</strain>
    </source>
</reference>
<dbReference type="AlphaFoldDB" id="A0A0C9XAH1"/>
<dbReference type="Proteomes" id="UP000054477">
    <property type="component" value="Unassembled WGS sequence"/>
</dbReference>
<feature type="signal peptide" evidence="1">
    <location>
        <begin position="1"/>
        <end position="23"/>
    </location>
</feature>
<evidence type="ECO:0000313" key="2">
    <source>
        <dbReference type="EMBL" id="KIJ98423.1"/>
    </source>
</evidence>
<proteinExistence type="predicted"/>
<dbReference type="HOGENOM" id="CLU_2850032_0_0_1"/>